<dbReference type="Proteomes" id="UP000003277">
    <property type="component" value="Unassembled WGS sequence"/>
</dbReference>
<dbReference type="Gene3D" id="3.40.50.10350">
    <property type="entry name" value="Glycerate kinase, domain 1"/>
    <property type="match status" value="1"/>
</dbReference>
<dbReference type="Gene3D" id="3.90.1510.10">
    <property type="entry name" value="Glycerate kinase, domain 2"/>
    <property type="match status" value="1"/>
</dbReference>
<dbReference type="AlphaFoldDB" id="H1D0W1"/>
<evidence type="ECO:0000256" key="3">
    <source>
        <dbReference type="ARBA" id="ARBA00022777"/>
    </source>
</evidence>
<name>H1D0W1_9FIRM</name>
<keyword evidence="3 4" id="KW-0418">Kinase</keyword>
<dbReference type="eggNOG" id="COG1929">
    <property type="taxonomic scope" value="Bacteria"/>
</dbReference>
<dbReference type="InterPro" id="IPR036129">
    <property type="entry name" value="Glycerate_kinase_sf"/>
</dbReference>
<evidence type="ECO:0000256" key="4">
    <source>
        <dbReference type="PIRNR" id="PIRNR006078"/>
    </source>
</evidence>
<protein>
    <submittedName>
        <fullName evidence="5">Glycerate kinase</fullName>
    </submittedName>
</protein>
<dbReference type="STRING" id="742743.HMPREF9453_01249"/>
<dbReference type="PANTHER" id="PTHR21599">
    <property type="entry name" value="GLYCERATE KINASE"/>
    <property type="match status" value="1"/>
</dbReference>
<dbReference type="PANTHER" id="PTHR21599:SF0">
    <property type="entry name" value="GLYCERATE KINASE"/>
    <property type="match status" value="1"/>
</dbReference>
<dbReference type="OrthoDB" id="9774290at2"/>
<dbReference type="EMBL" id="ADLT01000043">
    <property type="protein sequence ID" value="EHO62840.1"/>
    <property type="molecule type" value="Genomic_DNA"/>
</dbReference>
<keyword evidence="6" id="KW-1185">Reference proteome</keyword>
<dbReference type="GO" id="GO:0031388">
    <property type="term" value="P:organic acid phosphorylation"/>
    <property type="evidence" value="ECO:0007669"/>
    <property type="project" value="UniProtKB-UniRule"/>
</dbReference>
<dbReference type="PATRIC" id="fig|742743.3.peg.1269"/>
<dbReference type="PIRSF" id="PIRSF006078">
    <property type="entry name" value="GlxK"/>
    <property type="match status" value="1"/>
</dbReference>
<dbReference type="InterPro" id="IPR018197">
    <property type="entry name" value="Glycerate_kinase_RE-like"/>
</dbReference>
<dbReference type="InterPro" id="IPR004381">
    <property type="entry name" value="Glycerate_kinase"/>
</dbReference>
<reference evidence="5 6" key="1">
    <citation type="submission" date="2011-11" db="EMBL/GenBank/DDBJ databases">
        <title>The Genome Sequence of Dialister succinatiphilus YIT 11850.</title>
        <authorList>
            <consortium name="The Broad Institute Genome Sequencing Platform"/>
            <person name="Earl A."/>
            <person name="Ward D."/>
            <person name="Feldgarden M."/>
            <person name="Gevers D."/>
            <person name="Morotomi M."/>
            <person name="Young S.K."/>
            <person name="Zeng Q."/>
            <person name="Gargeya S."/>
            <person name="Fitzgerald M."/>
            <person name="Haas B."/>
            <person name="Abouelleil A."/>
            <person name="Alvarado L."/>
            <person name="Arachchi H.M."/>
            <person name="Berlin A."/>
            <person name="Brown A."/>
            <person name="Chapman S.B."/>
            <person name="Dunbar C."/>
            <person name="Gearin G."/>
            <person name="Goldberg J."/>
            <person name="Griggs A."/>
            <person name="Gujja S."/>
            <person name="Heiman D."/>
            <person name="Howarth C."/>
            <person name="Lui A."/>
            <person name="MacDonald P.J.P."/>
            <person name="Montmayeur A."/>
            <person name="Murphy C."/>
            <person name="Neiman D."/>
            <person name="Pearson M."/>
            <person name="Priest M."/>
            <person name="Roberts A."/>
            <person name="Saif S."/>
            <person name="Shea T."/>
            <person name="Sisk P."/>
            <person name="Stolte C."/>
            <person name="Sykes S."/>
            <person name="Wortman J."/>
            <person name="Nusbaum C."/>
            <person name="Birren B."/>
        </authorList>
    </citation>
    <scope>NUCLEOTIDE SEQUENCE [LARGE SCALE GENOMIC DNA]</scope>
    <source>
        <strain evidence="5 6">YIT 11850</strain>
    </source>
</reference>
<dbReference type="Pfam" id="PF02595">
    <property type="entry name" value="Gly_kinase"/>
    <property type="match status" value="1"/>
</dbReference>
<sequence>MHIIIAADSFKGTLSSLEAGNVIKEGALSVFPGSSIEVLPMADGGEGTVEAVLHCTAGEKAVFTVTGPLGEPVQASYGRLSGNRAIMEMAEASGLMLVPKEKRNPLLTSTMGTGEMIARAMEDGARKIFLGIGGSATCDGGMGAMEALGFRFLDKEGKELPGRGDSLSRVDRIDFSSCHPLLKETDLVVLSDVKNPLCGVRGAALAFSPQKGADEVMAEELERGMVHYRELLKKTFGRNPDDIPGSGAAGGLGAALSLFLGASMVSGAEELLALSGFDEKIQKADLVVTGEGRSDAQSGEGKMTGTIVKHCARCSVPCAVLSGSLGKGWEILRQQGALAVHGAAWGEEIEKAMKEPAAYLKKAAETFFRT</sequence>
<keyword evidence="2 4" id="KW-0808">Transferase</keyword>
<evidence type="ECO:0000256" key="1">
    <source>
        <dbReference type="ARBA" id="ARBA00006284"/>
    </source>
</evidence>
<comment type="caution">
    <text evidence="5">The sequence shown here is derived from an EMBL/GenBank/DDBJ whole genome shotgun (WGS) entry which is preliminary data.</text>
</comment>
<gene>
    <name evidence="5" type="ORF">HMPREF9453_01249</name>
</gene>
<evidence type="ECO:0000256" key="2">
    <source>
        <dbReference type="ARBA" id="ARBA00022679"/>
    </source>
</evidence>
<organism evidence="5 6">
    <name type="scientific">Dialister succinatiphilus YIT 11850</name>
    <dbReference type="NCBI Taxonomy" id="742743"/>
    <lineage>
        <taxon>Bacteria</taxon>
        <taxon>Bacillati</taxon>
        <taxon>Bacillota</taxon>
        <taxon>Negativicutes</taxon>
        <taxon>Veillonellales</taxon>
        <taxon>Veillonellaceae</taxon>
        <taxon>Dialister</taxon>
    </lineage>
</organism>
<dbReference type="SUPFAM" id="SSF110738">
    <property type="entry name" value="Glycerate kinase I"/>
    <property type="match status" value="1"/>
</dbReference>
<dbReference type="NCBIfam" id="TIGR00045">
    <property type="entry name" value="glycerate kinase"/>
    <property type="match status" value="1"/>
</dbReference>
<evidence type="ECO:0000313" key="5">
    <source>
        <dbReference type="EMBL" id="EHO62840.1"/>
    </source>
</evidence>
<comment type="similarity">
    <text evidence="1 4">Belongs to the glycerate kinase type-1 family.</text>
</comment>
<dbReference type="HOGENOM" id="CLU_028255_0_1_9"/>
<dbReference type="RefSeq" id="WP_008859743.1">
    <property type="nucleotide sequence ID" value="NZ_JH591188.1"/>
</dbReference>
<dbReference type="GO" id="GO:0008887">
    <property type="term" value="F:glycerate kinase activity"/>
    <property type="evidence" value="ECO:0007669"/>
    <property type="project" value="UniProtKB-UniRule"/>
</dbReference>
<evidence type="ECO:0000313" key="6">
    <source>
        <dbReference type="Proteomes" id="UP000003277"/>
    </source>
</evidence>
<proteinExistence type="inferred from homology"/>
<accession>H1D0W1</accession>
<dbReference type="InterPro" id="IPR018193">
    <property type="entry name" value="Glyc_kinase_flavodox-like_fold"/>
</dbReference>